<protein>
    <submittedName>
        <fullName evidence="1">Uncharacterized protein</fullName>
    </submittedName>
</protein>
<accession>A0ABD1NN77</accession>
<dbReference type="EMBL" id="JBFOLK010000879">
    <property type="protein sequence ID" value="KAL2453061.1"/>
    <property type="molecule type" value="Genomic_DNA"/>
</dbReference>
<gene>
    <name evidence="1" type="ORF">Adt_45798</name>
</gene>
<evidence type="ECO:0000313" key="1">
    <source>
        <dbReference type="EMBL" id="KAL2453061.1"/>
    </source>
</evidence>
<name>A0ABD1NN77_9LAMI</name>
<dbReference type="Proteomes" id="UP001604336">
    <property type="component" value="Unassembled WGS sequence"/>
</dbReference>
<comment type="caution">
    <text evidence="1">The sequence shown here is derived from an EMBL/GenBank/DDBJ whole genome shotgun (WGS) entry which is preliminary data.</text>
</comment>
<evidence type="ECO:0000313" key="2">
    <source>
        <dbReference type="Proteomes" id="UP001604336"/>
    </source>
</evidence>
<dbReference type="AlphaFoldDB" id="A0ABD1NN77"/>
<reference evidence="2" key="1">
    <citation type="submission" date="2024-07" db="EMBL/GenBank/DDBJ databases">
        <title>Two chromosome-level genome assemblies of Korean endemic species Abeliophyllum distichum and Forsythia ovata (Oleaceae).</title>
        <authorList>
            <person name="Jang H."/>
        </authorList>
    </citation>
    <scope>NUCLEOTIDE SEQUENCE [LARGE SCALE GENOMIC DNA]</scope>
</reference>
<proteinExistence type="predicted"/>
<keyword evidence="2" id="KW-1185">Reference proteome</keyword>
<organism evidence="1 2">
    <name type="scientific">Abeliophyllum distichum</name>
    <dbReference type="NCBI Taxonomy" id="126358"/>
    <lineage>
        <taxon>Eukaryota</taxon>
        <taxon>Viridiplantae</taxon>
        <taxon>Streptophyta</taxon>
        <taxon>Embryophyta</taxon>
        <taxon>Tracheophyta</taxon>
        <taxon>Spermatophyta</taxon>
        <taxon>Magnoliopsida</taxon>
        <taxon>eudicotyledons</taxon>
        <taxon>Gunneridae</taxon>
        <taxon>Pentapetalae</taxon>
        <taxon>asterids</taxon>
        <taxon>lamiids</taxon>
        <taxon>Lamiales</taxon>
        <taxon>Oleaceae</taxon>
        <taxon>Forsythieae</taxon>
        <taxon>Abeliophyllum</taxon>
    </lineage>
</organism>
<sequence length="208" mass="23677">MTNLSTIQTDDFKLILGLLFLRDTKTEVLPFFDSLMMMESMPYVIPILVAKMSEKSISAMPFSKASSGMSPYFLHSLTGKDCARLPQKFEDAMPEEFPRRLPLRRAIDNEIELISGAKPLAIMPYFMAQYETQTIMSQLKLEQAGLLVENYFRVQLCTGVSCWIQHSCSRCTQSGVDLATIYSMAALQEVMSLQTQGIKYGHFWRRTL</sequence>